<dbReference type="SUPFAM" id="SSF57850">
    <property type="entry name" value="RING/U-box"/>
    <property type="match status" value="1"/>
</dbReference>
<proteinExistence type="predicted"/>
<name>A0A6C0KFE5_9ZZZZ</name>
<keyword evidence="1" id="KW-0479">Metal-binding</keyword>
<dbReference type="PANTHER" id="PTHR12109">
    <property type="entry name" value="RING FINGER PROTEIN 141-RELATED"/>
    <property type="match status" value="1"/>
</dbReference>
<dbReference type="AlphaFoldDB" id="A0A6C0KFE5"/>
<reference evidence="5" key="1">
    <citation type="journal article" date="2020" name="Nature">
        <title>Giant virus diversity and host interactions through global metagenomics.</title>
        <authorList>
            <person name="Schulz F."/>
            <person name="Roux S."/>
            <person name="Paez-Espino D."/>
            <person name="Jungbluth S."/>
            <person name="Walsh D.A."/>
            <person name="Denef V.J."/>
            <person name="McMahon K.D."/>
            <person name="Konstantinidis K.T."/>
            <person name="Eloe-Fadrosh E.A."/>
            <person name="Kyrpides N.C."/>
            <person name="Woyke T."/>
        </authorList>
    </citation>
    <scope>NUCLEOTIDE SEQUENCE</scope>
    <source>
        <strain evidence="5">GVMAG-S-1102244-55</strain>
    </source>
</reference>
<evidence type="ECO:0000256" key="3">
    <source>
        <dbReference type="ARBA" id="ARBA00022833"/>
    </source>
</evidence>
<dbReference type="InterPro" id="IPR017907">
    <property type="entry name" value="Znf_RING_CS"/>
</dbReference>
<dbReference type="InterPro" id="IPR047126">
    <property type="entry name" value="RNF141-like"/>
</dbReference>
<dbReference type="InterPro" id="IPR001841">
    <property type="entry name" value="Znf_RING"/>
</dbReference>
<sequence>MAECVICMQKIKDKVLTTCNHEFCRECILQWVVKKHNCPLCRQYLNVKSLTGRITRSTAALTRIYNAIEIFTQGPKTLERMIDVFKVVLMKNNEIILKSNKDFRLAYNEKVEQAEEIFDVTLSDYYY</sequence>
<dbReference type="EMBL" id="MN740848">
    <property type="protein sequence ID" value="QHU14974.1"/>
    <property type="molecule type" value="Genomic_DNA"/>
</dbReference>
<protein>
    <recommendedName>
        <fullName evidence="4">RING-type domain-containing protein</fullName>
    </recommendedName>
</protein>
<dbReference type="Gene3D" id="3.30.40.10">
    <property type="entry name" value="Zinc/RING finger domain, C3HC4 (zinc finger)"/>
    <property type="match status" value="1"/>
</dbReference>
<dbReference type="Pfam" id="PF13639">
    <property type="entry name" value="zf-RING_2"/>
    <property type="match status" value="1"/>
</dbReference>
<dbReference type="SMART" id="SM00184">
    <property type="entry name" value="RING"/>
    <property type="match status" value="1"/>
</dbReference>
<evidence type="ECO:0000256" key="2">
    <source>
        <dbReference type="ARBA" id="ARBA00022771"/>
    </source>
</evidence>
<keyword evidence="2" id="KW-0863">Zinc-finger</keyword>
<evidence type="ECO:0000259" key="4">
    <source>
        <dbReference type="PROSITE" id="PS50089"/>
    </source>
</evidence>
<dbReference type="PROSITE" id="PS00518">
    <property type="entry name" value="ZF_RING_1"/>
    <property type="match status" value="1"/>
</dbReference>
<feature type="domain" description="RING-type" evidence="4">
    <location>
        <begin position="4"/>
        <end position="42"/>
    </location>
</feature>
<dbReference type="GO" id="GO:0008270">
    <property type="term" value="F:zinc ion binding"/>
    <property type="evidence" value="ECO:0007669"/>
    <property type="project" value="UniProtKB-KW"/>
</dbReference>
<dbReference type="PROSITE" id="PS50089">
    <property type="entry name" value="ZF_RING_2"/>
    <property type="match status" value="1"/>
</dbReference>
<accession>A0A6C0KFE5</accession>
<evidence type="ECO:0000256" key="1">
    <source>
        <dbReference type="ARBA" id="ARBA00022723"/>
    </source>
</evidence>
<keyword evidence="3" id="KW-0862">Zinc</keyword>
<organism evidence="5">
    <name type="scientific">viral metagenome</name>
    <dbReference type="NCBI Taxonomy" id="1070528"/>
    <lineage>
        <taxon>unclassified sequences</taxon>
        <taxon>metagenomes</taxon>
        <taxon>organismal metagenomes</taxon>
    </lineage>
</organism>
<evidence type="ECO:0000313" key="5">
    <source>
        <dbReference type="EMBL" id="QHU14974.1"/>
    </source>
</evidence>
<dbReference type="InterPro" id="IPR013083">
    <property type="entry name" value="Znf_RING/FYVE/PHD"/>
</dbReference>